<protein>
    <recommendedName>
        <fullName evidence="4">RHS repeat-associated core domain-containing protein</fullName>
    </recommendedName>
</protein>
<evidence type="ECO:0000313" key="2">
    <source>
        <dbReference type="EMBL" id="TJY59720.1"/>
    </source>
</evidence>
<name>A0A4U0GLQ4_9SPHI</name>
<dbReference type="EMBL" id="SUKA01000014">
    <property type="protein sequence ID" value="TJY59720.1"/>
    <property type="molecule type" value="Genomic_DNA"/>
</dbReference>
<proteinExistence type="predicted"/>
<feature type="region of interest" description="Disordered" evidence="1">
    <location>
        <begin position="142"/>
        <end position="161"/>
    </location>
</feature>
<evidence type="ECO:0000313" key="3">
    <source>
        <dbReference type="Proteomes" id="UP000309872"/>
    </source>
</evidence>
<keyword evidence="3" id="KW-1185">Reference proteome</keyword>
<reference evidence="2 3" key="1">
    <citation type="submission" date="2019-04" db="EMBL/GenBank/DDBJ databases">
        <title>Sphingobacterium olei sp. nov., isolated from oil-contaminated soil.</title>
        <authorList>
            <person name="Liu B."/>
        </authorList>
    </citation>
    <scope>NUCLEOTIDE SEQUENCE [LARGE SCALE GENOMIC DNA]</scope>
    <source>
        <strain evidence="2 3">Y3L14</strain>
    </source>
</reference>
<organism evidence="2 3">
    <name type="scientific">Sphingobacterium alkalisoli</name>
    <dbReference type="NCBI Taxonomy" id="1874115"/>
    <lineage>
        <taxon>Bacteria</taxon>
        <taxon>Pseudomonadati</taxon>
        <taxon>Bacteroidota</taxon>
        <taxon>Sphingobacteriia</taxon>
        <taxon>Sphingobacteriales</taxon>
        <taxon>Sphingobacteriaceae</taxon>
        <taxon>Sphingobacterium</taxon>
    </lineage>
</organism>
<gene>
    <name evidence="2" type="ORF">FAZ19_23555</name>
</gene>
<comment type="caution">
    <text evidence="2">The sequence shown here is derived from an EMBL/GenBank/DDBJ whole genome shotgun (WGS) entry which is preliminary data.</text>
</comment>
<accession>A0A4U0GLQ4</accession>
<dbReference type="Gene3D" id="2.180.10.10">
    <property type="entry name" value="RHS repeat-associated core"/>
    <property type="match status" value="1"/>
</dbReference>
<evidence type="ECO:0008006" key="4">
    <source>
        <dbReference type="Google" id="ProtNLM"/>
    </source>
</evidence>
<evidence type="ECO:0000256" key="1">
    <source>
        <dbReference type="SAM" id="MobiDB-lite"/>
    </source>
</evidence>
<feature type="compositionally biased region" description="Basic and acidic residues" evidence="1">
    <location>
        <begin position="151"/>
        <end position="161"/>
    </location>
</feature>
<dbReference type="OrthoDB" id="1274715at2"/>
<dbReference type="Proteomes" id="UP000309872">
    <property type="component" value="Unassembled WGS sequence"/>
</dbReference>
<dbReference type="AlphaFoldDB" id="A0A4U0GLQ4"/>
<sequence>MGRWNVVDNKAEKYHRHSSYNYAINNPLIYIDPDGNDIFNINMETGEMERIKTKGNTHSYYLIGEKGSSTHIGDFEYNKDGYIRLPMSYSANDEKGNAFGFQLKEGNGYRAYIRGDAMGSLLGALAETGISDLTVVGFSLQDGSSPRPSVSHKDGKNGDLRYLRTDESGGAVTLNEKQFDLQRQNNLNSSLSKFGWKDLVSERFTPYGTNQRVLLNKSTAGKERGISSSHYDHLHLQGYSTKINTTYHGGTLESVTVSPKRNE</sequence>